<name>A0A9W6WV47_9STRA</name>
<evidence type="ECO:0000256" key="1">
    <source>
        <dbReference type="SAM" id="MobiDB-lite"/>
    </source>
</evidence>
<gene>
    <name evidence="2" type="ORF">Pfra01_000597100</name>
</gene>
<evidence type="ECO:0000313" key="3">
    <source>
        <dbReference type="Proteomes" id="UP001165121"/>
    </source>
</evidence>
<protein>
    <submittedName>
        <fullName evidence="2">Unnamed protein product</fullName>
    </submittedName>
</protein>
<dbReference type="AlphaFoldDB" id="A0A9W6WV47"/>
<accession>A0A9W6WV47</accession>
<keyword evidence="3" id="KW-1185">Reference proteome</keyword>
<dbReference type="EMBL" id="BSXT01000492">
    <property type="protein sequence ID" value="GMF28667.1"/>
    <property type="molecule type" value="Genomic_DNA"/>
</dbReference>
<reference evidence="2" key="1">
    <citation type="submission" date="2023-04" db="EMBL/GenBank/DDBJ databases">
        <title>Phytophthora fragariaefolia NBRC 109709.</title>
        <authorList>
            <person name="Ichikawa N."/>
            <person name="Sato H."/>
            <person name="Tonouchi N."/>
        </authorList>
    </citation>
    <scope>NUCLEOTIDE SEQUENCE</scope>
    <source>
        <strain evidence="2">NBRC 109709</strain>
    </source>
</reference>
<organism evidence="2 3">
    <name type="scientific">Phytophthora fragariaefolia</name>
    <dbReference type="NCBI Taxonomy" id="1490495"/>
    <lineage>
        <taxon>Eukaryota</taxon>
        <taxon>Sar</taxon>
        <taxon>Stramenopiles</taxon>
        <taxon>Oomycota</taxon>
        <taxon>Peronosporomycetes</taxon>
        <taxon>Peronosporales</taxon>
        <taxon>Peronosporaceae</taxon>
        <taxon>Phytophthora</taxon>
    </lineage>
</organism>
<comment type="caution">
    <text evidence="2">The sequence shown here is derived from an EMBL/GenBank/DDBJ whole genome shotgun (WGS) entry which is preliminary data.</text>
</comment>
<sequence length="151" mass="16434">MLACSRAAGLHDEAVHNQDGLDCVRPRVDTASDQKEDLSTAGPGQNNTPGIGFRARNEASQAAQVSVRDRYATSGVCRTDTATGDNRRDPECLDAYEYWSPVSEGGGGEPSDASVGVDLTFSHELEAFRPRPARWTHRADLYPLGRREDEV</sequence>
<proteinExistence type="predicted"/>
<evidence type="ECO:0000313" key="2">
    <source>
        <dbReference type="EMBL" id="GMF28667.1"/>
    </source>
</evidence>
<dbReference type="Proteomes" id="UP001165121">
    <property type="component" value="Unassembled WGS sequence"/>
</dbReference>
<feature type="region of interest" description="Disordered" evidence="1">
    <location>
        <begin position="30"/>
        <end position="59"/>
    </location>
</feature>